<accession>A0A2K9NWK1</accession>
<name>A0A2K9NWK1_BACTC</name>
<protein>
    <submittedName>
        <fullName evidence="1">Uncharacterized protein</fullName>
    </submittedName>
</protein>
<dbReference type="PANTHER" id="PTHR34606">
    <property type="entry name" value="BON DOMAIN-CONTAINING PROTEIN"/>
    <property type="match status" value="1"/>
</dbReference>
<sequence length="145" mass="16971">MSKSYRPTFKNSREIKKENYENDYYANYRSDGPGPVELEASVHHFRLETYRGIGPKSYTRSDNSIEEEVCEILIHDRFIDVENVFISVEKGVVKLSGSVRDRREKFEIEDIAEHVLGVVEVKNEIQVQKSRIPESDDFTVRRQLD</sequence>
<gene>
    <name evidence="1" type="ORF">C0V70_13690</name>
</gene>
<evidence type="ECO:0000313" key="1">
    <source>
        <dbReference type="EMBL" id="AUN99134.1"/>
    </source>
</evidence>
<reference evidence="1 2" key="1">
    <citation type="submission" date="2018-01" db="EMBL/GenBank/DDBJ databases">
        <title>Complete genome sequence of Bacteriovorax stolpii DSM12778.</title>
        <authorList>
            <person name="Tang B."/>
            <person name="Chang J."/>
        </authorList>
    </citation>
    <scope>NUCLEOTIDE SEQUENCE [LARGE SCALE GENOMIC DNA]</scope>
    <source>
        <strain evidence="1 2">DSM 12778</strain>
    </source>
</reference>
<dbReference type="Pfam" id="PF04972">
    <property type="entry name" value="BON"/>
    <property type="match status" value="1"/>
</dbReference>
<dbReference type="OrthoDB" id="680465at2"/>
<dbReference type="InterPro" id="IPR051686">
    <property type="entry name" value="Lipoprotein_DolP"/>
</dbReference>
<dbReference type="KEGG" id="bsto:C0V70_13690"/>
<dbReference type="InterPro" id="IPR007055">
    <property type="entry name" value="BON_dom"/>
</dbReference>
<evidence type="ECO:0000313" key="2">
    <source>
        <dbReference type="Proteomes" id="UP000235584"/>
    </source>
</evidence>
<dbReference type="RefSeq" id="WP_102244425.1">
    <property type="nucleotide sequence ID" value="NZ_CP025704.1"/>
</dbReference>
<keyword evidence="2" id="KW-1185">Reference proteome</keyword>
<dbReference type="Gene3D" id="3.30.1340.30">
    <property type="match status" value="1"/>
</dbReference>
<organism evidence="1 2">
    <name type="scientific">Bacteriovorax stolpii</name>
    <name type="common">Bdellovibrio stolpii</name>
    <dbReference type="NCBI Taxonomy" id="960"/>
    <lineage>
        <taxon>Bacteria</taxon>
        <taxon>Pseudomonadati</taxon>
        <taxon>Bdellovibrionota</taxon>
        <taxon>Bacteriovoracia</taxon>
        <taxon>Bacteriovoracales</taxon>
        <taxon>Bacteriovoracaceae</taxon>
        <taxon>Bacteriovorax</taxon>
    </lineage>
</organism>
<dbReference type="PANTHER" id="PTHR34606:SF15">
    <property type="entry name" value="BON DOMAIN-CONTAINING PROTEIN"/>
    <property type="match status" value="1"/>
</dbReference>
<dbReference type="Proteomes" id="UP000235584">
    <property type="component" value="Chromosome"/>
</dbReference>
<dbReference type="PROSITE" id="PS50914">
    <property type="entry name" value="BON"/>
    <property type="match status" value="1"/>
</dbReference>
<proteinExistence type="predicted"/>
<dbReference type="EMBL" id="CP025704">
    <property type="protein sequence ID" value="AUN99134.1"/>
    <property type="molecule type" value="Genomic_DNA"/>
</dbReference>
<dbReference type="AlphaFoldDB" id="A0A2K9NWK1"/>